<keyword evidence="3" id="KW-1185">Reference proteome</keyword>
<organism evidence="2 3">
    <name type="scientific">Methyloceanibacter caenitepidi</name>
    <dbReference type="NCBI Taxonomy" id="1384459"/>
    <lineage>
        <taxon>Bacteria</taxon>
        <taxon>Pseudomonadati</taxon>
        <taxon>Pseudomonadota</taxon>
        <taxon>Alphaproteobacteria</taxon>
        <taxon>Hyphomicrobiales</taxon>
        <taxon>Hyphomicrobiaceae</taxon>
        <taxon>Methyloceanibacter</taxon>
    </lineage>
</organism>
<dbReference type="HOGENOM" id="CLU_1128360_0_0_5"/>
<proteinExistence type="predicted"/>
<dbReference type="InterPro" id="IPR036465">
    <property type="entry name" value="vWFA_dom_sf"/>
</dbReference>
<dbReference type="KEGG" id="mcg:GL4_2239"/>
<sequence>MSEPKTPASKTSSQTAPSKSASGDVARRASSSAELDAFLSKVQSLQPATSGTGRLIFAMDATMSRQPTWDLALGLQSEMFDAVKQVGGLDVQLMYFRGFGECRSSKWVRDPDALARLMRQVHCEGGHTQIRKVLSHAKREAGRQTVNALVYVGDCMEESIDELCQLAGELGLIGVPVFVFQEGHDARAERAFKEIARLSRGAYCRFDAGSAAQLRALLTAVAVYASGGRKALENAKSGAATVLLEQLR</sequence>
<gene>
    <name evidence="2" type="ORF">GL4_2239</name>
</gene>
<name>A0A0A8K4E3_9HYPH</name>
<evidence type="ECO:0000313" key="3">
    <source>
        <dbReference type="Proteomes" id="UP000031643"/>
    </source>
</evidence>
<dbReference type="RefSeq" id="WP_045367423.1">
    <property type="nucleotide sequence ID" value="NZ_AP014648.1"/>
</dbReference>
<dbReference type="Proteomes" id="UP000031643">
    <property type="component" value="Chromosome"/>
</dbReference>
<reference evidence="2 3" key="1">
    <citation type="submission" date="2014-09" db="EMBL/GenBank/DDBJ databases">
        <title>Genome sequencing of Methyloceanibacter caenitepidi Gela4.</title>
        <authorList>
            <person name="Takeuchi M."/>
            <person name="Susumu S."/>
            <person name="Kamagata Y."/>
            <person name="Oshima K."/>
            <person name="Hattori M."/>
            <person name="Iwasaki W."/>
        </authorList>
    </citation>
    <scope>NUCLEOTIDE SEQUENCE [LARGE SCALE GENOMIC DNA]</scope>
    <source>
        <strain evidence="2 3">Gela4</strain>
    </source>
</reference>
<dbReference type="AlphaFoldDB" id="A0A0A8K4E3"/>
<protein>
    <recommendedName>
        <fullName evidence="4">VWA domain-containing protein</fullName>
    </recommendedName>
</protein>
<evidence type="ECO:0008006" key="4">
    <source>
        <dbReference type="Google" id="ProtNLM"/>
    </source>
</evidence>
<feature type="region of interest" description="Disordered" evidence="1">
    <location>
        <begin position="1"/>
        <end position="28"/>
    </location>
</feature>
<dbReference type="EMBL" id="AP014648">
    <property type="protein sequence ID" value="BAQ17681.1"/>
    <property type="molecule type" value="Genomic_DNA"/>
</dbReference>
<dbReference type="SUPFAM" id="SSF53300">
    <property type="entry name" value="vWA-like"/>
    <property type="match status" value="1"/>
</dbReference>
<dbReference type="OrthoDB" id="5430236at2"/>
<accession>A0A0A8K4E3</accession>
<dbReference type="STRING" id="1384459.GL4_2239"/>
<feature type="compositionally biased region" description="Polar residues" evidence="1">
    <location>
        <begin position="8"/>
        <end position="21"/>
    </location>
</feature>
<evidence type="ECO:0000256" key="1">
    <source>
        <dbReference type="SAM" id="MobiDB-lite"/>
    </source>
</evidence>
<evidence type="ECO:0000313" key="2">
    <source>
        <dbReference type="EMBL" id="BAQ17681.1"/>
    </source>
</evidence>